<evidence type="ECO:0000256" key="2">
    <source>
        <dbReference type="ARBA" id="ARBA00022475"/>
    </source>
</evidence>
<evidence type="ECO:0000259" key="7">
    <source>
        <dbReference type="Pfam" id="PF04024"/>
    </source>
</evidence>
<sequence>MGLRRARRDRWIYGVCGGIARRFGWSSTAVRLATIVLAVVIPGFSVIPTVIVYVLLGYLLPEEEL</sequence>
<protein>
    <submittedName>
        <fullName evidence="8">Stress-responsive transcriptional regulator</fullName>
    </submittedName>
</protein>
<evidence type="ECO:0000256" key="1">
    <source>
        <dbReference type="ARBA" id="ARBA00004162"/>
    </source>
</evidence>
<evidence type="ECO:0000256" key="3">
    <source>
        <dbReference type="ARBA" id="ARBA00022692"/>
    </source>
</evidence>
<feature type="transmembrane region" description="Helical" evidence="6">
    <location>
        <begin position="32"/>
        <end position="60"/>
    </location>
</feature>
<proteinExistence type="predicted"/>
<name>A0A6J4QDS6_9ACTN</name>
<dbReference type="InterPro" id="IPR052027">
    <property type="entry name" value="PspC"/>
</dbReference>
<keyword evidence="5 6" id="KW-0472">Membrane</keyword>
<dbReference type="PANTHER" id="PTHR33885:SF3">
    <property type="entry name" value="PHAGE SHOCK PROTEIN C"/>
    <property type="match status" value="1"/>
</dbReference>
<keyword evidence="3 6" id="KW-0812">Transmembrane</keyword>
<gene>
    <name evidence="8" type="ORF">AVDCRST_MAG37-1376</name>
</gene>
<dbReference type="AlphaFoldDB" id="A0A6J4QDS6"/>
<evidence type="ECO:0000256" key="4">
    <source>
        <dbReference type="ARBA" id="ARBA00022989"/>
    </source>
</evidence>
<evidence type="ECO:0000313" key="8">
    <source>
        <dbReference type="EMBL" id="CAA9440998.1"/>
    </source>
</evidence>
<comment type="subcellular location">
    <subcellularLocation>
        <location evidence="1">Cell membrane</location>
        <topology evidence="1">Single-pass membrane protein</topology>
    </subcellularLocation>
</comment>
<dbReference type="EMBL" id="CADCVD010000057">
    <property type="protein sequence ID" value="CAA9440998.1"/>
    <property type="molecule type" value="Genomic_DNA"/>
</dbReference>
<accession>A0A6J4QDS6</accession>
<reference evidence="8" key="1">
    <citation type="submission" date="2020-02" db="EMBL/GenBank/DDBJ databases">
        <authorList>
            <person name="Meier V. D."/>
        </authorList>
    </citation>
    <scope>NUCLEOTIDE SEQUENCE</scope>
    <source>
        <strain evidence="8">AVDCRST_MAG37</strain>
    </source>
</reference>
<feature type="domain" description="Phage shock protein PspC N-terminal" evidence="7">
    <location>
        <begin position="2"/>
        <end position="63"/>
    </location>
</feature>
<dbReference type="InterPro" id="IPR007168">
    <property type="entry name" value="Phageshock_PspC_N"/>
</dbReference>
<evidence type="ECO:0000256" key="6">
    <source>
        <dbReference type="SAM" id="Phobius"/>
    </source>
</evidence>
<evidence type="ECO:0000256" key="5">
    <source>
        <dbReference type="ARBA" id="ARBA00023136"/>
    </source>
</evidence>
<keyword evidence="2" id="KW-1003">Cell membrane</keyword>
<dbReference type="Pfam" id="PF04024">
    <property type="entry name" value="PspC"/>
    <property type="match status" value="1"/>
</dbReference>
<dbReference type="GO" id="GO:0005886">
    <property type="term" value="C:plasma membrane"/>
    <property type="evidence" value="ECO:0007669"/>
    <property type="project" value="UniProtKB-SubCell"/>
</dbReference>
<dbReference type="PANTHER" id="PTHR33885">
    <property type="entry name" value="PHAGE SHOCK PROTEIN C"/>
    <property type="match status" value="1"/>
</dbReference>
<organism evidence="8">
    <name type="scientific">uncultured Rubrobacteraceae bacterium</name>
    <dbReference type="NCBI Taxonomy" id="349277"/>
    <lineage>
        <taxon>Bacteria</taxon>
        <taxon>Bacillati</taxon>
        <taxon>Actinomycetota</taxon>
        <taxon>Rubrobacteria</taxon>
        <taxon>Rubrobacterales</taxon>
        <taxon>Rubrobacteraceae</taxon>
        <taxon>environmental samples</taxon>
    </lineage>
</organism>
<keyword evidence="4 6" id="KW-1133">Transmembrane helix</keyword>